<dbReference type="GO" id="GO:0003735">
    <property type="term" value="F:structural constituent of ribosome"/>
    <property type="evidence" value="ECO:0007669"/>
    <property type="project" value="InterPro"/>
</dbReference>
<comment type="similarity">
    <text evidence="1 5">Belongs to the bacterial ribosomal protein bS18 family.</text>
</comment>
<evidence type="ECO:0000313" key="7">
    <source>
        <dbReference type="EMBL" id="KAF1916135.1"/>
    </source>
</evidence>
<dbReference type="InterPro" id="IPR036870">
    <property type="entry name" value="Ribosomal_bS18_sf"/>
</dbReference>
<organism evidence="7 8">
    <name type="scientific">Ampelomyces quisqualis</name>
    <name type="common">Powdery mildew agent</name>
    <dbReference type="NCBI Taxonomy" id="50730"/>
    <lineage>
        <taxon>Eukaryota</taxon>
        <taxon>Fungi</taxon>
        <taxon>Dikarya</taxon>
        <taxon>Ascomycota</taxon>
        <taxon>Pezizomycotina</taxon>
        <taxon>Dothideomycetes</taxon>
        <taxon>Pleosporomycetidae</taxon>
        <taxon>Pleosporales</taxon>
        <taxon>Pleosporineae</taxon>
        <taxon>Phaeosphaeriaceae</taxon>
        <taxon>Ampelomyces</taxon>
    </lineage>
</organism>
<proteinExistence type="inferred from homology"/>
<evidence type="ECO:0000256" key="4">
    <source>
        <dbReference type="ARBA" id="ARBA00035264"/>
    </source>
</evidence>
<dbReference type="Proteomes" id="UP000800096">
    <property type="component" value="Unassembled WGS sequence"/>
</dbReference>
<feature type="region of interest" description="Disordered" evidence="6">
    <location>
        <begin position="88"/>
        <end position="118"/>
    </location>
</feature>
<keyword evidence="2 5" id="KW-0689">Ribosomal protein</keyword>
<dbReference type="Gene3D" id="4.10.640.10">
    <property type="entry name" value="Ribosomal protein S18"/>
    <property type="match status" value="1"/>
</dbReference>
<keyword evidence="8" id="KW-1185">Reference proteome</keyword>
<reference evidence="7" key="1">
    <citation type="journal article" date="2020" name="Stud. Mycol.">
        <title>101 Dothideomycetes genomes: a test case for predicting lifestyles and emergence of pathogens.</title>
        <authorList>
            <person name="Haridas S."/>
            <person name="Albert R."/>
            <person name="Binder M."/>
            <person name="Bloem J."/>
            <person name="Labutti K."/>
            <person name="Salamov A."/>
            <person name="Andreopoulos B."/>
            <person name="Baker S."/>
            <person name="Barry K."/>
            <person name="Bills G."/>
            <person name="Bluhm B."/>
            <person name="Cannon C."/>
            <person name="Castanera R."/>
            <person name="Culley D."/>
            <person name="Daum C."/>
            <person name="Ezra D."/>
            <person name="Gonzalez J."/>
            <person name="Henrissat B."/>
            <person name="Kuo A."/>
            <person name="Liang C."/>
            <person name="Lipzen A."/>
            <person name="Lutzoni F."/>
            <person name="Magnuson J."/>
            <person name="Mondo S."/>
            <person name="Nolan M."/>
            <person name="Ohm R."/>
            <person name="Pangilinan J."/>
            <person name="Park H.-J."/>
            <person name="Ramirez L."/>
            <person name="Alfaro M."/>
            <person name="Sun H."/>
            <person name="Tritt A."/>
            <person name="Yoshinaga Y."/>
            <person name="Zwiers L.-H."/>
            <person name="Turgeon B."/>
            <person name="Goodwin S."/>
            <person name="Spatafora J."/>
            <person name="Crous P."/>
            <person name="Grigoriev I."/>
        </authorList>
    </citation>
    <scope>NUCLEOTIDE SEQUENCE</scope>
    <source>
        <strain evidence="7">HMLAC05119</strain>
    </source>
</reference>
<dbReference type="GO" id="GO:0005763">
    <property type="term" value="C:mitochondrial small ribosomal subunit"/>
    <property type="evidence" value="ECO:0007669"/>
    <property type="project" value="TreeGrafter"/>
</dbReference>
<name>A0A6A5QKK9_AMPQU</name>
<dbReference type="NCBIfam" id="TIGR00165">
    <property type="entry name" value="S18"/>
    <property type="match status" value="1"/>
</dbReference>
<keyword evidence="3 5" id="KW-0687">Ribonucleoprotein</keyword>
<dbReference type="PRINTS" id="PR00974">
    <property type="entry name" value="RIBOSOMALS18"/>
</dbReference>
<dbReference type="GO" id="GO:0070181">
    <property type="term" value="F:small ribosomal subunit rRNA binding"/>
    <property type="evidence" value="ECO:0007669"/>
    <property type="project" value="TreeGrafter"/>
</dbReference>
<dbReference type="PANTHER" id="PTHR13479:SF40">
    <property type="entry name" value="SMALL RIBOSOMAL SUBUNIT PROTEIN BS18M"/>
    <property type="match status" value="1"/>
</dbReference>
<dbReference type="InterPro" id="IPR001648">
    <property type="entry name" value="Ribosomal_bS18"/>
</dbReference>
<dbReference type="SUPFAM" id="SSF46911">
    <property type="entry name" value="Ribosomal protein S18"/>
    <property type="match status" value="1"/>
</dbReference>
<evidence type="ECO:0000256" key="2">
    <source>
        <dbReference type="ARBA" id="ARBA00022980"/>
    </source>
</evidence>
<evidence type="ECO:0000256" key="3">
    <source>
        <dbReference type="ARBA" id="ARBA00023274"/>
    </source>
</evidence>
<gene>
    <name evidence="7" type="ORF">BDU57DRAFT_516046</name>
</gene>
<dbReference type="FunFam" id="4.10.640.10:FF:000013">
    <property type="entry name" value="37S ribosomal protein S18"/>
    <property type="match status" value="1"/>
</dbReference>
<evidence type="ECO:0000256" key="6">
    <source>
        <dbReference type="SAM" id="MobiDB-lite"/>
    </source>
</evidence>
<evidence type="ECO:0000313" key="8">
    <source>
        <dbReference type="Proteomes" id="UP000800096"/>
    </source>
</evidence>
<dbReference type="Pfam" id="PF01084">
    <property type="entry name" value="Ribosomal_S18"/>
    <property type="match status" value="1"/>
</dbReference>
<dbReference type="GO" id="GO:0032543">
    <property type="term" value="P:mitochondrial translation"/>
    <property type="evidence" value="ECO:0007669"/>
    <property type="project" value="TreeGrafter"/>
</dbReference>
<evidence type="ECO:0000256" key="1">
    <source>
        <dbReference type="ARBA" id="ARBA00005589"/>
    </source>
</evidence>
<accession>A0A6A5QKK9</accession>
<sequence>MSLTRPPARRLVAASRTCLRCFSSGAPKQNEALLSILNSSPAARMPPTAPRPRPGSAATRLAREAGFGRPTQTAEMLESEKRANFQRQVHRKWQPGDVYSPSDLSGAEQRKWKTARNKPQSDAFDILGINPLLEYKNFTIMSEYMTETGRIKHSRETGLRPKNQRKIAKAIRRAIGLALMPSVHRHPIVLKKSHPSRFH</sequence>
<dbReference type="AlphaFoldDB" id="A0A6A5QKK9"/>
<evidence type="ECO:0000256" key="5">
    <source>
        <dbReference type="RuleBase" id="RU003910"/>
    </source>
</evidence>
<dbReference type="EMBL" id="ML979135">
    <property type="protein sequence ID" value="KAF1916135.1"/>
    <property type="molecule type" value="Genomic_DNA"/>
</dbReference>
<dbReference type="OrthoDB" id="21463at2759"/>
<protein>
    <recommendedName>
        <fullName evidence="4">Small ribosomal subunit protein bS18m</fullName>
    </recommendedName>
</protein>
<dbReference type="PANTHER" id="PTHR13479">
    <property type="entry name" value="30S RIBOSOMAL PROTEIN S18"/>
    <property type="match status" value="1"/>
</dbReference>